<organism evidence="1 2">
    <name type="scientific">Smallanthus sonchifolius</name>
    <dbReference type="NCBI Taxonomy" id="185202"/>
    <lineage>
        <taxon>Eukaryota</taxon>
        <taxon>Viridiplantae</taxon>
        <taxon>Streptophyta</taxon>
        <taxon>Embryophyta</taxon>
        <taxon>Tracheophyta</taxon>
        <taxon>Spermatophyta</taxon>
        <taxon>Magnoliopsida</taxon>
        <taxon>eudicotyledons</taxon>
        <taxon>Gunneridae</taxon>
        <taxon>Pentapetalae</taxon>
        <taxon>asterids</taxon>
        <taxon>campanulids</taxon>
        <taxon>Asterales</taxon>
        <taxon>Asteraceae</taxon>
        <taxon>Asteroideae</taxon>
        <taxon>Heliantheae alliance</taxon>
        <taxon>Millerieae</taxon>
        <taxon>Smallanthus</taxon>
    </lineage>
</organism>
<reference evidence="2" key="1">
    <citation type="journal article" date="2022" name="Mol. Ecol. Resour.">
        <title>The genomes of chicory, endive, great burdock and yacon provide insights into Asteraceae palaeo-polyploidization history and plant inulin production.</title>
        <authorList>
            <person name="Fan W."/>
            <person name="Wang S."/>
            <person name="Wang H."/>
            <person name="Wang A."/>
            <person name="Jiang F."/>
            <person name="Liu H."/>
            <person name="Zhao H."/>
            <person name="Xu D."/>
            <person name="Zhang Y."/>
        </authorList>
    </citation>
    <scope>NUCLEOTIDE SEQUENCE [LARGE SCALE GENOMIC DNA]</scope>
    <source>
        <strain evidence="2">cv. Yunnan</strain>
    </source>
</reference>
<evidence type="ECO:0000313" key="2">
    <source>
        <dbReference type="Proteomes" id="UP001056120"/>
    </source>
</evidence>
<comment type="caution">
    <text evidence="1">The sequence shown here is derived from an EMBL/GenBank/DDBJ whole genome shotgun (WGS) entry which is preliminary data.</text>
</comment>
<proteinExistence type="predicted"/>
<dbReference type="Proteomes" id="UP001056120">
    <property type="component" value="Linkage Group LG14"/>
</dbReference>
<name>A0ACB9GNM9_9ASTR</name>
<gene>
    <name evidence="1" type="ORF">L1987_43430</name>
</gene>
<reference evidence="1 2" key="2">
    <citation type="journal article" date="2022" name="Mol. Ecol. Resour.">
        <title>The genomes of chicory, endive, great burdock and yacon provide insights into Asteraceae paleo-polyploidization history and plant inulin production.</title>
        <authorList>
            <person name="Fan W."/>
            <person name="Wang S."/>
            <person name="Wang H."/>
            <person name="Wang A."/>
            <person name="Jiang F."/>
            <person name="Liu H."/>
            <person name="Zhao H."/>
            <person name="Xu D."/>
            <person name="Zhang Y."/>
        </authorList>
    </citation>
    <scope>NUCLEOTIDE SEQUENCE [LARGE SCALE GENOMIC DNA]</scope>
    <source>
        <strain evidence="2">cv. Yunnan</strain>
        <tissue evidence="1">Leaves</tissue>
    </source>
</reference>
<dbReference type="EMBL" id="CM042031">
    <property type="protein sequence ID" value="KAI3784332.1"/>
    <property type="molecule type" value="Genomic_DNA"/>
</dbReference>
<keyword evidence="2" id="KW-1185">Reference proteome</keyword>
<accession>A0ACB9GNM9</accession>
<protein>
    <submittedName>
        <fullName evidence="1">Uncharacterized protein</fullName>
    </submittedName>
</protein>
<evidence type="ECO:0000313" key="1">
    <source>
        <dbReference type="EMBL" id="KAI3784332.1"/>
    </source>
</evidence>
<sequence length="71" mass="8541">MLIRLSKLFRLQIQQFRSVPVFFPVIPVIQEMTSWETWSNSVKLGSTTVNVVTMKIVRFRTRRFVNEMHER</sequence>